<dbReference type="Gene3D" id="1.20.1250.20">
    <property type="entry name" value="MFS general substrate transporter like domains"/>
    <property type="match status" value="2"/>
</dbReference>
<sequence>MKFKKYFMYPVAYLGISVLMQSLVSWYSYFYAPPEDNPYNLRPLTPIALVGIAMIIGRVVDAVSDPLVAYWSDNSRSRLGRRKPFLIFGAFPLGLSYVLLWFPPHNFESQINFIYLTVILSFYFIFFTIYVAPYLALLPEISKEPDERAAISTYQSVFNTLGLLIQGIACPVIIAKYGIRAMGIILGLVSLATLVMPFSIREEKVRRLEKQFGFRESFIMTVRNRHFIYYESSVLFYWFAINTLTIALPYMASVHMKLDGFETAILQGLLFVTAIAISPLMLMWIRRYGKKKVYNISMTALMLLLFVLYFAGKPYLFFNQKWFHFLIVGLAGMPLAAVFIIPNAIIADITDIDEMTGGQRREAMFFGVQGFFIKAVIGLSSLFTTGVLFKYLGYNPGDSLGISMAPVVAGVCILLGLYIFKNYTVEEHELKQRYTEYVMRQRT</sequence>
<dbReference type="GO" id="GO:0005886">
    <property type="term" value="C:plasma membrane"/>
    <property type="evidence" value="ECO:0007669"/>
    <property type="project" value="TreeGrafter"/>
</dbReference>
<keyword evidence="1" id="KW-0472">Membrane</keyword>
<organism evidence="2 3">
    <name type="scientific">Biomaibacter acetigenes</name>
    <dbReference type="NCBI Taxonomy" id="2316383"/>
    <lineage>
        <taxon>Bacteria</taxon>
        <taxon>Bacillati</taxon>
        <taxon>Bacillota</taxon>
        <taxon>Clostridia</taxon>
        <taxon>Thermosediminibacterales</taxon>
        <taxon>Tepidanaerobacteraceae</taxon>
        <taxon>Biomaibacter</taxon>
    </lineage>
</organism>
<feature type="transmembrane region" description="Helical" evidence="1">
    <location>
        <begin position="114"/>
        <end position="137"/>
    </location>
</feature>
<dbReference type="EMBL" id="CP033169">
    <property type="protein sequence ID" value="AYO29729.1"/>
    <property type="molecule type" value="Genomic_DNA"/>
</dbReference>
<dbReference type="InterPro" id="IPR036259">
    <property type="entry name" value="MFS_trans_sf"/>
</dbReference>
<dbReference type="PANTHER" id="PTHR11328:SF24">
    <property type="entry name" value="MAJOR FACILITATOR SUPERFAMILY (MFS) PROFILE DOMAIN-CONTAINING PROTEIN"/>
    <property type="match status" value="1"/>
</dbReference>
<evidence type="ECO:0000256" key="1">
    <source>
        <dbReference type="SAM" id="Phobius"/>
    </source>
</evidence>
<feature type="transmembrane region" description="Helical" evidence="1">
    <location>
        <begin position="292"/>
        <end position="311"/>
    </location>
</feature>
<feature type="transmembrane region" description="Helical" evidence="1">
    <location>
        <begin position="264"/>
        <end position="285"/>
    </location>
</feature>
<gene>
    <name evidence="2" type="ORF">D2962_03100</name>
</gene>
<keyword evidence="3" id="KW-1185">Reference proteome</keyword>
<feature type="transmembrane region" description="Helical" evidence="1">
    <location>
        <begin position="157"/>
        <end position="175"/>
    </location>
</feature>
<proteinExistence type="predicted"/>
<keyword evidence="1" id="KW-1133">Transmembrane helix</keyword>
<feature type="transmembrane region" description="Helical" evidence="1">
    <location>
        <begin position="323"/>
        <end position="350"/>
    </location>
</feature>
<name>A0A3G2R305_9FIRM</name>
<evidence type="ECO:0000313" key="3">
    <source>
        <dbReference type="Proteomes" id="UP000280960"/>
    </source>
</evidence>
<protein>
    <submittedName>
        <fullName evidence="2">MFS transporter</fullName>
    </submittedName>
</protein>
<dbReference type="PANTHER" id="PTHR11328">
    <property type="entry name" value="MAJOR FACILITATOR SUPERFAMILY DOMAIN-CONTAINING PROTEIN"/>
    <property type="match status" value="1"/>
</dbReference>
<accession>A0A3G2R305</accession>
<dbReference type="AlphaFoldDB" id="A0A3G2R305"/>
<feature type="transmembrane region" description="Helical" evidence="1">
    <location>
        <begin position="12"/>
        <end position="32"/>
    </location>
</feature>
<dbReference type="Pfam" id="PF13347">
    <property type="entry name" value="MFS_2"/>
    <property type="match status" value="1"/>
</dbReference>
<feature type="transmembrane region" description="Helical" evidence="1">
    <location>
        <begin position="85"/>
        <end position="102"/>
    </location>
</feature>
<feature type="transmembrane region" description="Helical" evidence="1">
    <location>
        <begin position="44"/>
        <end position="64"/>
    </location>
</feature>
<feature type="transmembrane region" description="Helical" evidence="1">
    <location>
        <begin position="181"/>
        <end position="200"/>
    </location>
</feature>
<keyword evidence="1" id="KW-0812">Transmembrane</keyword>
<feature type="transmembrane region" description="Helical" evidence="1">
    <location>
        <begin position="400"/>
        <end position="420"/>
    </location>
</feature>
<dbReference type="GO" id="GO:0015293">
    <property type="term" value="F:symporter activity"/>
    <property type="evidence" value="ECO:0007669"/>
    <property type="project" value="InterPro"/>
</dbReference>
<dbReference type="SUPFAM" id="SSF103473">
    <property type="entry name" value="MFS general substrate transporter"/>
    <property type="match status" value="1"/>
</dbReference>
<evidence type="ECO:0000313" key="2">
    <source>
        <dbReference type="EMBL" id="AYO29729.1"/>
    </source>
</evidence>
<dbReference type="GO" id="GO:0008643">
    <property type="term" value="P:carbohydrate transport"/>
    <property type="evidence" value="ECO:0007669"/>
    <property type="project" value="InterPro"/>
</dbReference>
<dbReference type="InterPro" id="IPR039672">
    <property type="entry name" value="MFS_2"/>
</dbReference>
<dbReference type="KEGG" id="bacg:D2962_03100"/>
<reference evidence="2 3" key="1">
    <citation type="submission" date="2018-10" db="EMBL/GenBank/DDBJ databases">
        <authorList>
            <person name="Zhang X."/>
        </authorList>
    </citation>
    <scope>NUCLEOTIDE SEQUENCE [LARGE SCALE GENOMIC DNA]</scope>
    <source>
        <strain evidence="2 3">SK-G1</strain>
    </source>
</reference>
<feature type="transmembrane region" description="Helical" evidence="1">
    <location>
        <begin position="371"/>
        <end position="394"/>
    </location>
</feature>
<dbReference type="RefSeq" id="WP_122014114.1">
    <property type="nucleotide sequence ID" value="NZ_CP033169.1"/>
</dbReference>
<feature type="transmembrane region" description="Helical" evidence="1">
    <location>
        <begin position="227"/>
        <end position="252"/>
    </location>
</feature>
<dbReference type="Proteomes" id="UP000280960">
    <property type="component" value="Chromosome"/>
</dbReference>